<dbReference type="InterPro" id="IPR011701">
    <property type="entry name" value="MFS"/>
</dbReference>
<evidence type="ECO:0000256" key="6">
    <source>
        <dbReference type="ARBA" id="ARBA00023136"/>
    </source>
</evidence>
<feature type="transmembrane region" description="Helical" evidence="7">
    <location>
        <begin position="180"/>
        <end position="202"/>
    </location>
</feature>
<evidence type="ECO:0000256" key="3">
    <source>
        <dbReference type="ARBA" id="ARBA00022475"/>
    </source>
</evidence>
<dbReference type="InterPro" id="IPR050171">
    <property type="entry name" value="MFS_Transporters"/>
</dbReference>
<dbReference type="GO" id="GO:0005886">
    <property type="term" value="C:plasma membrane"/>
    <property type="evidence" value="ECO:0007669"/>
    <property type="project" value="UniProtKB-SubCell"/>
</dbReference>
<keyword evidence="6 7" id="KW-0472">Membrane</keyword>
<feature type="transmembrane region" description="Helical" evidence="7">
    <location>
        <begin position="152"/>
        <end position="174"/>
    </location>
</feature>
<feature type="transmembrane region" description="Helical" evidence="7">
    <location>
        <begin position="88"/>
        <end position="108"/>
    </location>
</feature>
<keyword evidence="2" id="KW-0813">Transport</keyword>
<dbReference type="EMBL" id="JYNZ01000003">
    <property type="protein sequence ID" value="KXK27079.1"/>
    <property type="molecule type" value="Genomic_DNA"/>
</dbReference>
<dbReference type="Gene3D" id="1.20.1250.20">
    <property type="entry name" value="MFS general substrate transporter like domains"/>
    <property type="match status" value="1"/>
</dbReference>
<keyword evidence="3" id="KW-1003">Cell membrane</keyword>
<dbReference type="PROSITE" id="PS50850">
    <property type="entry name" value="MFS"/>
    <property type="match status" value="1"/>
</dbReference>
<evidence type="ECO:0000313" key="10">
    <source>
        <dbReference type="Proteomes" id="UP000070457"/>
    </source>
</evidence>
<evidence type="ECO:0000256" key="7">
    <source>
        <dbReference type="SAM" id="Phobius"/>
    </source>
</evidence>
<evidence type="ECO:0000256" key="1">
    <source>
        <dbReference type="ARBA" id="ARBA00004651"/>
    </source>
</evidence>
<dbReference type="AlphaFoldDB" id="A0A136LZK1"/>
<dbReference type="Pfam" id="PF07690">
    <property type="entry name" value="MFS_1"/>
    <property type="match status" value="1"/>
</dbReference>
<sequence>MRVTRNETLLRQLTSNKVIWLLTLSDIFTWGSYYIISTIAGIYLAGRLGVNAVEIIGIGTAVYFVCRAVFQIPVGIITDRLERDRDEVLILAIGSILMGMSFVMYPLIDRPISYFFLQFLFGLGTAMNLNTWRKLFAKNLQKNNEGKEYGMYEVFMSMAIAAFSWVAGLVAGAGGIYFDLVMIAVGITMMLSFGWALLILTIRDRKSQD</sequence>
<keyword evidence="4 7" id="KW-0812">Transmembrane</keyword>
<comment type="subcellular location">
    <subcellularLocation>
        <location evidence="1">Cell membrane</location>
        <topology evidence="1">Multi-pass membrane protein</topology>
    </subcellularLocation>
</comment>
<evidence type="ECO:0000256" key="5">
    <source>
        <dbReference type="ARBA" id="ARBA00022989"/>
    </source>
</evidence>
<protein>
    <submittedName>
        <fullName evidence="9">Major Facilitator Superfamily protein</fullName>
    </submittedName>
</protein>
<dbReference type="PANTHER" id="PTHR23517">
    <property type="entry name" value="RESISTANCE PROTEIN MDTM, PUTATIVE-RELATED-RELATED"/>
    <property type="match status" value="1"/>
</dbReference>
<evidence type="ECO:0000256" key="4">
    <source>
        <dbReference type="ARBA" id="ARBA00022692"/>
    </source>
</evidence>
<keyword evidence="5 7" id="KW-1133">Transmembrane helix</keyword>
<proteinExistence type="predicted"/>
<feature type="transmembrane region" description="Helical" evidence="7">
    <location>
        <begin position="20"/>
        <end position="43"/>
    </location>
</feature>
<dbReference type="InterPro" id="IPR036259">
    <property type="entry name" value="MFS_trans_sf"/>
</dbReference>
<dbReference type="GO" id="GO:0022857">
    <property type="term" value="F:transmembrane transporter activity"/>
    <property type="evidence" value="ECO:0007669"/>
    <property type="project" value="InterPro"/>
</dbReference>
<dbReference type="InterPro" id="IPR020846">
    <property type="entry name" value="MFS_dom"/>
</dbReference>
<feature type="domain" description="Major facilitator superfamily (MFS) profile" evidence="8">
    <location>
        <begin position="18"/>
        <end position="209"/>
    </location>
</feature>
<gene>
    <name evidence="9" type="ORF">TR69_WS6001001105</name>
</gene>
<dbReference type="Proteomes" id="UP000070457">
    <property type="component" value="Unassembled WGS sequence"/>
</dbReference>
<name>A0A136LZK1_9BACT</name>
<evidence type="ECO:0000259" key="8">
    <source>
        <dbReference type="PROSITE" id="PS50850"/>
    </source>
</evidence>
<dbReference type="STRING" id="1617426.TR69_WS6001001105"/>
<dbReference type="SUPFAM" id="SSF103473">
    <property type="entry name" value="MFS general substrate transporter"/>
    <property type="match status" value="1"/>
</dbReference>
<comment type="caution">
    <text evidence="9">The sequence shown here is derived from an EMBL/GenBank/DDBJ whole genome shotgun (WGS) entry which is preliminary data.</text>
</comment>
<evidence type="ECO:0000256" key="2">
    <source>
        <dbReference type="ARBA" id="ARBA00022448"/>
    </source>
</evidence>
<dbReference type="PANTHER" id="PTHR23517:SF3">
    <property type="entry name" value="INTEGRAL MEMBRANE TRANSPORT PROTEIN"/>
    <property type="match status" value="1"/>
</dbReference>
<accession>A0A136LZK1</accession>
<feature type="transmembrane region" description="Helical" evidence="7">
    <location>
        <begin position="55"/>
        <end position="76"/>
    </location>
</feature>
<reference evidence="9 10" key="1">
    <citation type="submission" date="2015-02" db="EMBL/GenBank/DDBJ databases">
        <title>Improved understanding of the partial-nitritation anammox process through 23 genomes representing the majority of the microbial community.</title>
        <authorList>
            <person name="Speth D.R."/>
            <person name="In T Zandt M."/>
            <person name="Guerrero Cruz S."/>
            <person name="Jetten M.S."/>
            <person name="Dutilh B.E."/>
        </authorList>
    </citation>
    <scope>NUCLEOTIDE SEQUENCE [LARGE SCALE GENOMIC DNA]</scope>
    <source>
        <strain evidence="9">OLB20</strain>
    </source>
</reference>
<evidence type="ECO:0000313" key="9">
    <source>
        <dbReference type="EMBL" id="KXK27079.1"/>
    </source>
</evidence>
<organism evidence="9 10">
    <name type="scientific">candidate division WS6 bacterium OLB20</name>
    <dbReference type="NCBI Taxonomy" id="1617426"/>
    <lineage>
        <taxon>Bacteria</taxon>
        <taxon>Candidatus Dojkabacteria</taxon>
    </lineage>
</organism>
<feature type="transmembrane region" description="Helical" evidence="7">
    <location>
        <begin position="114"/>
        <end position="132"/>
    </location>
</feature>